<evidence type="ECO:0000259" key="19">
    <source>
        <dbReference type="SMART" id="SM00831"/>
    </source>
</evidence>
<dbReference type="GO" id="GO:0005886">
    <property type="term" value="C:plasma membrane"/>
    <property type="evidence" value="ECO:0007669"/>
    <property type="project" value="TreeGrafter"/>
</dbReference>
<dbReference type="GO" id="GO:0005516">
    <property type="term" value="F:calmodulin binding"/>
    <property type="evidence" value="ECO:0007669"/>
    <property type="project" value="UniProtKB-KW"/>
</dbReference>
<dbReference type="PROSITE" id="PS00154">
    <property type="entry name" value="ATPASE_E1_E2"/>
    <property type="match status" value="1"/>
</dbReference>
<dbReference type="GO" id="GO:0005388">
    <property type="term" value="F:P-type calcium transporter activity"/>
    <property type="evidence" value="ECO:0007669"/>
    <property type="project" value="UniProtKB-EC"/>
</dbReference>
<evidence type="ECO:0000256" key="13">
    <source>
        <dbReference type="ARBA" id="ARBA00022989"/>
    </source>
</evidence>
<evidence type="ECO:0000256" key="12">
    <source>
        <dbReference type="ARBA" id="ARBA00022967"/>
    </source>
</evidence>
<dbReference type="SUPFAM" id="SSF56784">
    <property type="entry name" value="HAD-like"/>
    <property type="match status" value="1"/>
</dbReference>
<evidence type="ECO:0000256" key="2">
    <source>
        <dbReference type="ARBA" id="ARBA00006124"/>
    </source>
</evidence>
<dbReference type="Pfam" id="PF12515">
    <property type="entry name" value="CaATP_NAI"/>
    <property type="match status" value="1"/>
</dbReference>
<sequence length="1040" mass="114009">MERYLRKNFDVEPKRPSDEALRRWRLAVSVVKNPRRRFRMVADLAKRAETERKRQELQEKIRVAICVNKAALQFIGGIDSTTTSGKQASYGLSIQVREAGFSIEPDELVAIVGPHDTKRLEHHGGVEGLAKDLIVSLKDGVVSSDIPVRQNIYGLNRYAEKPSRSFWMFVWEALQDLTLLILIVCAVISIGVGIATEGWPKGMYDGLGILLCILLVVLVTAISDYKQSLQFKKLDKEKKNIIVQVTRDGCRQKVSVYDLVVGDVVHLSIGDQVPADGVFVSGYSLSIDESSLSGESEPVDVAEGRPFLLSGTKVQDGSGKMLVTSVGMRTEWGRLMVTLSEGGEDETPLQVKLNGVATIIGKIGLGFAVLTFLVLTARFLVEKSLHNMITEWSASDAMKILNYFAISVTILVVAVPEGLPLAVTLSLAFAMKKLMSDMALVRHLSACETMGSASCICTDKTGTLTTNHMVVNKIWICGESMQISKENEDVLKNSVSERVFNHLLQSIFLNSSSEVVKGKDLKQNIIETALMEFGLLLGGDFNGYREDYKIVKVEPFNSIKKKMSILVAVPGGGGGGFRAFCKGASEIILKTCDKIINADGEAIPLSEEQRKNITDIINGFACEALRTLCIAFRDIKDASNLDSIPDDGYTLIVVIGIKDPVRPGVKEAVKTCLAAGITVRMVTGDNINTAKAIAKECGILTEDGLAIEGPDFRSKSPHEMKELIPKLQVMARSLPLDKHTLVTQLRNVYKEVVAVTGDGTNDAPALHEADIGLAMGIAGTEVAKENADVIIMDDNFSTIVNVARWGRAVYINIQKFVQFQLTVNVVALMLNFICACISGTAPLTTVQMLWVNLIMDTLGALALATEPPHDGLMKRPPIGRNAKFITRIMWRNIIVQSIYQILVLLILKFEGKRLLKLSGSDANSTLNTVIFNSFVFCQVFNEINSRDMEKINVFRGMFDSWVFLIVMVSTVVFQVIIVEFLGTFANTVPLSWELWLTSVLTGAASLVVAVIMKCIPVGPTQNTAEHHDGYEPLPDGPEQA</sequence>
<dbReference type="SFLD" id="SFLDS00003">
    <property type="entry name" value="Haloacid_Dehalogenase"/>
    <property type="match status" value="1"/>
</dbReference>
<dbReference type="EC" id="7.2.2.10" evidence="17"/>
<evidence type="ECO:0000256" key="1">
    <source>
        <dbReference type="ARBA" id="ARBA00004141"/>
    </source>
</evidence>
<dbReference type="PANTHER" id="PTHR24093:SF448">
    <property type="entry name" value="CALCIUM-TRANSPORTING ATPASE"/>
    <property type="match status" value="1"/>
</dbReference>
<dbReference type="InterPro" id="IPR023298">
    <property type="entry name" value="ATPase_P-typ_TM_dom_sf"/>
</dbReference>
<dbReference type="FunFam" id="1.20.1110.10:FF:000039">
    <property type="entry name" value="Calcium-transporting ATPase"/>
    <property type="match status" value="1"/>
</dbReference>
<comment type="catalytic activity">
    <reaction evidence="16 17">
        <text>Ca(2+)(in) + ATP + H2O = Ca(2+)(out) + ADP + phosphate + H(+)</text>
        <dbReference type="Rhea" id="RHEA:18105"/>
        <dbReference type="ChEBI" id="CHEBI:15377"/>
        <dbReference type="ChEBI" id="CHEBI:15378"/>
        <dbReference type="ChEBI" id="CHEBI:29108"/>
        <dbReference type="ChEBI" id="CHEBI:30616"/>
        <dbReference type="ChEBI" id="CHEBI:43474"/>
        <dbReference type="ChEBI" id="CHEBI:456216"/>
        <dbReference type="EC" id="7.2.2.10"/>
    </reaction>
</comment>
<keyword evidence="3 17" id="KW-0813">Transport</keyword>
<feature type="transmembrane region" description="Helical" evidence="17">
    <location>
        <begin position="207"/>
        <end position="225"/>
    </location>
</feature>
<evidence type="ECO:0000256" key="14">
    <source>
        <dbReference type="ARBA" id="ARBA00023065"/>
    </source>
</evidence>
<dbReference type="Gene3D" id="3.40.50.1000">
    <property type="entry name" value="HAD superfamily/HAD-like"/>
    <property type="match status" value="1"/>
</dbReference>
<keyword evidence="6" id="KW-0479">Metal-binding</keyword>
<keyword evidence="11" id="KW-0112">Calmodulin-binding</keyword>
<dbReference type="PANTHER" id="PTHR24093">
    <property type="entry name" value="CATION TRANSPORTING ATPASE"/>
    <property type="match status" value="1"/>
</dbReference>
<evidence type="ECO:0000256" key="15">
    <source>
        <dbReference type="ARBA" id="ARBA00023136"/>
    </source>
</evidence>
<dbReference type="SUPFAM" id="SSF81660">
    <property type="entry name" value="Metal cation-transporting ATPase, ATP-binding domain N"/>
    <property type="match status" value="1"/>
</dbReference>
<gene>
    <name evidence="20" type="ORF">FH972_010836</name>
</gene>
<dbReference type="NCBIfam" id="TIGR01517">
    <property type="entry name" value="ATPase-IIB_Ca"/>
    <property type="match status" value="1"/>
</dbReference>
<keyword evidence="5 17" id="KW-0812">Transmembrane</keyword>
<dbReference type="InterPro" id="IPR036412">
    <property type="entry name" value="HAD-like_sf"/>
</dbReference>
<keyword evidence="8 17" id="KW-0106">Calcium</keyword>
<evidence type="ECO:0000256" key="11">
    <source>
        <dbReference type="ARBA" id="ARBA00022860"/>
    </source>
</evidence>
<feature type="transmembrane region" description="Helical" evidence="17">
    <location>
        <begin position="400"/>
        <end position="430"/>
    </location>
</feature>
<evidence type="ECO:0000256" key="18">
    <source>
        <dbReference type="SAM" id="Coils"/>
    </source>
</evidence>
<evidence type="ECO:0000256" key="8">
    <source>
        <dbReference type="ARBA" id="ARBA00022837"/>
    </source>
</evidence>
<evidence type="ECO:0000256" key="9">
    <source>
        <dbReference type="ARBA" id="ARBA00022840"/>
    </source>
</evidence>
<dbReference type="InterPro" id="IPR023214">
    <property type="entry name" value="HAD_sf"/>
</dbReference>
<dbReference type="SUPFAM" id="SSF81665">
    <property type="entry name" value="Calcium ATPase, transmembrane domain M"/>
    <property type="match status" value="1"/>
</dbReference>
<comment type="function">
    <text evidence="17">Catalyzes the hydrolysis of ATP coupled with the transport of calcium.</text>
</comment>
<dbReference type="SFLD" id="SFLDF00027">
    <property type="entry name" value="p-type_atpase"/>
    <property type="match status" value="1"/>
</dbReference>
<evidence type="ECO:0000256" key="6">
    <source>
        <dbReference type="ARBA" id="ARBA00022723"/>
    </source>
</evidence>
<dbReference type="InterPro" id="IPR004014">
    <property type="entry name" value="ATPase_P-typ_cation-transptr_N"/>
</dbReference>
<dbReference type="SMART" id="SM00831">
    <property type="entry name" value="Cation_ATPase_N"/>
    <property type="match status" value="1"/>
</dbReference>
<dbReference type="InterPro" id="IPR008250">
    <property type="entry name" value="ATPase_P-typ_transduc_dom_A_sf"/>
</dbReference>
<dbReference type="Gene3D" id="1.20.1110.10">
    <property type="entry name" value="Calcium-transporting ATPase, transmembrane domain"/>
    <property type="match status" value="1"/>
</dbReference>
<evidence type="ECO:0000313" key="21">
    <source>
        <dbReference type="Proteomes" id="UP000327013"/>
    </source>
</evidence>
<dbReference type="Gene3D" id="3.40.1110.10">
    <property type="entry name" value="Calcium-transporting ATPase, cytoplasmic domain N"/>
    <property type="match status" value="1"/>
</dbReference>
<dbReference type="Gene3D" id="1.20.5.170">
    <property type="match status" value="1"/>
</dbReference>
<organism evidence="20 21">
    <name type="scientific">Carpinus fangiana</name>
    <dbReference type="NCBI Taxonomy" id="176857"/>
    <lineage>
        <taxon>Eukaryota</taxon>
        <taxon>Viridiplantae</taxon>
        <taxon>Streptophyta</taxon>
        <taxon>Embryophyta</taxon>
        <taxon>Tracheophyta</taxon>
        <taxon>Spermatophyta</taxon>
        <taxon>Magnoliopsida</taxon>
        <taxon>eudicotyledons</taxon>
        <taxon>Gunneridae</taxon>
        <taxon>Pentapetalae</taxon>
        <taxon>rosids</taxon>
        <taxon>fabids</taxon>
        <taxon>Fagales</taxon>
        <taxon>Betulaceae</taxon>
        <taxon>Carpinus</taxon>
    </lineage>
</organism>
<feature type="domain" description="Cation-transporting P-type ATPase N-terminal" evidence="19">
    <location>
        <begin position="120"/>
        <end position="194"/>
    </location>
</feature>
<dbReference type="Gene3D" id="2.70.150.10">
    <property type="entry name" value="Calcium-transporting ATPase, cytoplasmic transduction domain A"/>
    <property type="match status" value="1"/>
</dbReference>
<feature type="coiled-coil region" evidence="18">
    <location>
        <begin position="40"/>
        <end position="67"/>
    </location>
</feature>
<reference evidence="20 21" key="1">
    <citation type="submission" date="2019-06" db="EMBL/GenBank/DDBJ databases">
        <title>A chromosomal-level reference genome of Carpinus fangiana (Coryloideae, Betulaceae).</title>
        <authorList>
            <person name="Yang X."/>
            <person name="Wang Z."/>
            <person name="Zhang L."/>
            <person name="Hao G."/>
            <person name="Liu J."/>
            <person name="Yang Y."/>
        </authorList>
    </citation>
    <scope>NUCLEOTIDE SEQUENCE [LARGE SCALE GENOMIC DNA]</scope>
    <source>
        <strain evidence="20">Cfa_2016G</strain>
        <tissue evidence="20">Leaf</tissue>
    </source>
</reference>
<evidence type="ECO:0000256" key="10">
    <source>
        <dbReference type="ARBA" id="ARBA00022842"/>
    </source>
</evidence>
<evidence type="ECO:0000256" key="3">
    <source>
        <dbReference type="ARBA" id="ARBA00022448"/>
    </source>
</evidence>
<evidence type="ECO:0000256" key="16">
    <source>
        <dbReference type="ARBA" id="ARBA00048694"/>
    </source>
</evidence>
<dbReference type="GO" id="GO:0016887">
    <property type="term" value="F:ATP hydrolysis activity"/>
    <property type="evidence" value="ECO:0007669"/>
    <property type="project" value="InterPro"/>
</dbReference>
<dbReference type="PRINTS" id="PR00120">
    <property type="entry name" value="HATPASE"/>
</dbReference>
<dbReference type="Pfam" id="PF13246">
    <property type="entry name" value="Cation_ATPase"/>
    <property type="match status" value="1"/>
</dbReference>
<feature type="transmembrane region" description="Helical" evidence="17">
    <location>
        <begin position="359"/>
        <end position="380"/>
    </location>
</feature>
<dbReference type="InterPro" id="IPR059000">
    <property type="entry name" value="ATPase_P-type_domA"/>
</dbReference>
<keyword evidence="4 17" id="KW-0109">Calcium transport</keyword>
<dbReference type="NCBIfam" id="TIGR01494">
    <property type="entry name" value="ATPase_P-type"/>
    <property type="match status" value="2"/>
</dbReference>
<dbReference type="InterPro" id="IPR006408">
    <property type="entry name" value="P-type_ATPase_IIB"/>
</dbReference>
<keyword evidence="7 17" id="KW-0547">Nucleotide-binding</keyword>
<dbReference type="InterPro" id="IPR001757">
    <property type="entry name" value="P_typ_ATPase"/>
</dbReference>
<dbReference type="SUPFAM" id="SSF81653">
    <property type="entry name" value="Calcium ATPase, transduction domain A"/>
    <property type="match status" value="1"/>
</dbReference>
<dbReference type="InterPro" id="IPR006068">
    <property type="entry name" value="ATPase_P-typ_cation-transptr_C"/>
</dbReference>
<accession>A0A660KPH2</accession>
<keyword evidence="10" id="KW-0460">Magnesium</keyword>
<feature type="transmembrane region" description="Helical" evidence="17">
    <location>
        <begin position="961"/>
        <end position="982"/>
    </location>
</feature>
<dbReference type="SFLD" id="SFLDG00002">
    <property type="entry name" value="C1.7:_P-type_atpase_like"/>
    <property type="match status" value="1"/>
</dbReference>
<keyword evidence="9 17" id="KW-0067">ATP-binding</keyword>
<evidence type="ECO:0000313" key="20">
    <source>
        <dbReference type="EMBL" id="KAE8038312.1"/>
    </source>
</evidence>
<keyword evidence="14 17" id="KW-0406">Ion transport</keyword>
<feature type="transmembrane region" description="Helical" evidence="17">
    <location>
        <begin position="821"/>
        <end position="843"/>
    </location>
</feature>
<keyword evidence="18" id="KW-0175">Coiled coil</keyword>
<evidence type="ECO:0000256" key="7">
    <source>
        <dbReference type="ARBA" id="ARBA00022741"/>
    </source>
</evidence>
<feature type="transmembrane region" description="Helical" evidence="17">
    <location>
        <begin position="177"/>
        <end position="195"/>
    </location>
</feature>
<dbReference type="Pfam" id="PF00122">
    <property type="entry name" value="E1-E2_ATPase"/>
    <property type="match status" value="1"/>
</dbReference>
<evidence type="ECO:0000256" key="5">
    <source>
        <dbReference type="ARBA" id="ARBA00022692"/>
    </source>
</evidence>
<feature type="transmembrane region" description="Helical" evidence="17">
    <location>
        <begin position="888"/>
        <end position="907"/>
    </location>
</feature>
<dbReference type="PRINTS" id="PR00119">
    <property type="entry name" value="CATATPASE"/>
</dbReference>
<dbReference type="FunFam" id="3.40.1110.10:FF:000011">
    <property type="entry name" value="Calcium-transporting ATPase"/>
    <property type="match status" value="1"/>
</dbReference>
<keyword evidence="12" id="KW-1278">Translocase</keyword>
<keyword evidence="15 17" id="KW-0472">Membrane</keyword>
<dbReference type="FunFam" id="1.20.5.170:FF:000026">
    <property type="entry name" value="Calcium-transporting ATPase"/>
    <property type="match status" value="1"/>
</dbReference>
<dbReference type="EMBL" id="CM017324">
    <property type="protein sequence ID" value="KAE8038312.1"/>
    <property type="molecule type" value="Genomic_DNA"/>
</dbReference>
<comment type="subcellular location">
    <subcellularLocation>
        <location evidence="1 17">Membrane</location>
        <topology evidence="1 17">Multi-pass membrane protein</topology>
    </subcellularLocation>
</comment>
<keyword evidence="21" id="KW-1185">Reference proteome</keyword>
<dbReference type="OrthoDB" id="3352408at2759"/>
<comment type="similarity">
    <text evidence="2 17">Belongs to the cation transport ATPase (P-type) (TC 3.A.3) family. Type IIB subfamily.</text>
</comment>
<dbReference type="Pfam" id="PF08282">
    <property type="entry name" value="Hydrolase_3"/>
    <property type="match status" value="1"/>
</dbReference>
<dbReference type="FunFam" id="3.40.50.1000:FF:000011">
    <property type="entry name" value="Calcium-transporting ATPase"/>
    <property type="match status" value="1"/>
</dbReference>
<dbReference type="InterPro" id="IPR044492">
    <property type="entry name" value="P_typ_ATPase_HD_dom"/>
</dbReference>
<proteinExistence type="inferred from homology"/>
<evidence type="ECO:0000256" key="17">
    <source>
        <dbReference type="RuleBase" id="RU361146"/>
    </source>
</evidence>
<dbReference type="InterPro" id="IPR018303">
    <property type="entry name" value="ATPase_P-typ_P_site"/>
</dbReference>
<dbReference type="GO" id="GO:0005524">
    <property type="term" value="F:ATP binding"/>
    <property type="evidence" value="ECO:0007669"/>
    <property type="project" value="UniProtKB-KW"/>
</dbReference>
<dbReference type="Pfam" id="PF00689">
    <property type="entry name" value="Cation_ATPase_C"/>
    <property type="match status" value="1"/>
</dbReference>
<dbReference type="AlphaFoldDB" id="A0A660KPH2"/>
<name>A0A660KPH2_9ROSI</name>
<protein>
    <recommendedName>
        <fullName evidence="17">Calcium-transporting ATPase</fullName>
        <ecNumber evidence="17">7.2.2.10</ecNumber>
    </recommendedName>
</protein>
<evidence type="ECO:0000256" key="4">
    <source>
        <dbReference type="ARBA" id="ARBA00022568"/>
    </source>
</evidence>
<dbReference type="InterPro" id="IPR023299">
    <property type="entry name" value="ATPase_P-typ_cyto_dom_N"/>
</dbReference>
<dbReference type="FunFam" id="2.70.150.10:FF:000006">
    <property type="entry name" value="Calcium-transporting ATPase"/>
    <property type="match status" value="1"/>
</dbReference>
<keyword evidence="13 17" id="KW-1133">Transmembrane helix</keyword>
<dbReference type="Pfam" id="PF00690">
    <property type="entry name" value="Cation_ATPase_N"/>
    <property type="match status" value="1"/>
</dbReference>
<feature type="transmembrane region" description="Helical" evidence="17">
    <location>
        <begin position="994"/>
        <end position="1012"/>
    </location>
</feature>
<dbReference type="Proteomes" id="UP000327013">
    <property type="component" value="Chromosome 4"/>
</dbReference>
<dbReference type="InterPro" id="IPR024750">
    <property type="entry name" value="Ca_ATPase_N_dom"/>
</dbReference>
<dbReference type="GO" id="GO:0046872">
    <property type="term" value="F:metal ion binding"/>
    <property type="evidence" value="ECO:0007669"/>
    <property type="project" value="UniProtKB-KW"/>
</dbReference>
<comment type="caution">
    <text evidence="17">Lacks conserved residue(s) required for the propagation of feature annotation.</text>
</comment>
<dbReference type="CDD" id="cd02081">
    <property type="entry name" value="P-type_ATPase_Ca_PMCA-like"/>
    <property type="match status" value="1"/>
</dbReference>